<evidence type="ECO:0000313" key="2">
    <source>
        <dbReference type="Proteomes" id="UP001303902"/>
    </source>
</evidence>
<dbReference type="Proteomes" id="UP001303902">
    <property type="component" value="Chromosome"/>
</dbReference>
<evidence type="ECO:0000313" key="1">
    <source>
        <dbReference type="EMBL" id="WOV88106.1"/>
    </source>
</evidence>
<accession>A0ABZ0L997</accession>
<organism evidence="1 2">
    <name type="scientific">Sporosarcina oncorhynchi</name>
    <dbReference type="NCBI Taxonomy" id="3056444"/>
    <lineage>
        <taxon>Bacteria</taxon>
        <taxon>Bacillati</taxon>
        <taxon>Bacillota</taxon>
        <taxon>Bacilli</taxon>
        <taxon>Bacillales</taxon>
        <taxon>Caryophanaceae</taxon>
        <taxon>Sporosarcina</taxon>
    </lineage>
</organism>
<name>A0ABZ0L997_9BACL</name>
<proteinExistence type="predicted"/>
<sequence length="253" mass="29785">MTINQDEAYVYEDNYSLFNTYDDEANTYYTDVWDEESESYEEEEGTYTDTVIEEDEITEYDSNYETYTSYSEDEEDVYENYASTDVGYDDSYWDEEGPVFPHDLYNFTLNNAPAFEYDILSDFTLSLYDSDFLAEIERGNIPGIAYTLGQEMRDEYYVSDYIPYLETIDAGTYYWLDDVSFAISVNENEGLTLAGFIVPVSTTLDELVAAYGEPIIYANENSYTYTYMTHEHYRLVFHADPYDKDSIRFMEYY</sequence>
<protein>
    <submittedName>
        <fullName evidence="1">Uncharacterized protein</fullName>
    </submittedName>
</protein>
<keyword evidence="2" id="KW-1185">Reference proteome</keyword>
<dbReference type="EMBL" id="CP129118">
    <property type="protein sequence ID" value="WOV88106.1"/>
    <property type="molecule type" value="Genomic_DNA"/>
</dbReference>
<gene>
    <name evidence="1" type="ORF">QWT69_02995</name>
</gene>
<dbReference type="RefSeq" id="WP_317968827.1">
    <property type="nucleotide sequence ID" value="NZ_CP129118.1"/>
</dbReference>
<reference evidence="1 2" key="1">
    <citation type="submission" date="2023-06" db="EMBL/GenBank/DDBJ databases">
        <title>Sporosarcina sp. nov., isolated from Korean tranditional fermented seafood 'Jeotgal'.</title>
        <authorList>
            <person name="Yang A.I."/>
            <person name="Shin N.-R."/>
        </authorList>
    </citation>
    <scope>NUCLEOTIDE SEQUENCE [LARGE SCALE GENOMIC DNA]</scope>
    <source>
        <strain evidence="1 2">T2O-4</strain>
    </source>
</reference>